<dbReference type="SUPFAM" id="SSF101447">
    <property type="entry name" value="Formin homology 2 domain (FH2 domain)"/>
    <property type="match status" value="1"/>
</dbReference>
<dbReference type="Proteomes" id="UP001648503">
    <property type="component" value="Unassembled WGS sequence"/>
</dbReference>
<feature type="compositionally biased region" description="Polar residues" evidence="2">
    <location>
        <begin position="1434"/>
        <end position="1449"/>
    </location>
</feature>
<dbReference type="Pfam" id="PF06371">
    <property type="entry name" value="Drf_GBD"/>
    <property type="match status" value="1"/>
</dbReference>
<feature type="region of interest" description="Disordered" evidence="2">
    <location>
        <begin position="241"/>
        <end position="348"/>
    </location>
</feature>
<reference evidence="6 7" key="1">
    <citation type="submission" date="2021-02" db="EMBL/GenBank/DDBJ databases">
        <title>Variation within the Batrachochytrium salamandrivorans European outbreak.</title>
        <authorList>
            <person name="Kelly M."/>
            <person name="Pasmans F."/>
            <person name="Shea T.P."/>
            <person name="Munoz J.F."/>
            <person name="Carranza S."/>
            <person name="Cuomo C.A."/>
            <person name="Martel A."/>
        </authorList>
    </citation>
    <scope>NUCLEOTIDE SEQUENCE [LARGE SCALE GENOMIC DNA]</scope>
    <source>
        <strain evidence="6 7">AMFP18/2</strain>
    </source>
</reference>
<dbReference type="SUPFAM" id="SSF48371">
    <property type="entry name" value="ARM repeat"/>
    <property type="match status" value="1"/>
</dbReference>
<evidence type="ECO:0000256" key="1">
    <source>
        <dbReference type="SAM" id="Coils"/>
    </source>
</evidence>
<accession>A0ABQ8F8N1</accession>
<dbReference type="Gene3D" id="1.10.238.150">
    <property type="entry name" value="Formin, FH3 diaphanous domain"/>
    <property type="match status" value="1"/>
</dbReference>
<evidence type="ECO:0000256" key="2">
    <source>
        <dbReference type="SAM" id="MobiDB-lite"/>
    </source>
</evidence>
<dbReference type="Gene3D" id="3.10.450.50">
    <property type="match status" value="1"/>
</dbReference>
<dbReference type="InterPro" id="IPR016024">
    <property type="entry name" value="ARM-type_fold"/>
</dbReference>
<evidence type="ECO:0000259" key="5">
    <source>
        <dbReference type="PROSITE" id="PS51444"/>
    </source>
</evidence>
<feature type="compositionally biased region" description="Low complexity" evidence="2">
    <location>
        <begin position="241"/>
        <end position="251"/>
    </location>
</feature>
<dbReference type="InterPro" id="IPR042201">
    <property type="entry name" value="FH2_Formin_sf"/>
</dbReference>
<dbReference type="Gene3D" id="1.20.58.2220">
    <property type="entry name" value="Formin, FH2 domain"/>
    <property type="match status" value="1"/>
</dbReference>
<name>A0ABQ8F8N1_9FUNG</name>
<evidence type="ECO:0000259" key="4">
    <source>
        <dbReference type="PROSITE" id="PS51232"/>
    </source>
</evidence>
<feature type="region of interest" description="Disordered" evidence="2">
    <location>
        <begin position="815"/>
        <end position="915"/>
    </location>
</feature>
<feature type="domain" description="FH2" evidence="5">
    <location>
        <begin position="923"/>
        <end position="1352"/>
    </location>
</feature>
<dbReference type="SMART" id="SM01139">
    <property type="entry name" value="Drf_FH3"/>
    <property type="match status" value="1"/>
</dbReference>
<feature type="domain" description="DAD" evidence="3">
    <location>
        <begin position="1370"/>
        <end position="1406"/>
    </location>
</feature>
<dbReference type="SMART" id="SM01140">
    <property type="entry name" value="Drf_GBD"/>
    <property type="match status" value="1"/>
</dbReference>
<protein>
    <recommendedName>
        <fullName evidence="8">FH2 domain-containing protein</fullName>
    </recommendedName>
</protein>
<dbReference type="PROSITE" id="PS51444">
    <property type="entry name" value="FH2"/>
    <property type="match status" value="1"/>
</dbReference>
<dbReference type="Pfam" id="PF06367">
    <property type="entry name" value="Drf_FH3"/>
    <property type="match status" value="1"/>
</dbReference>
<feature type="compositionally biased region" description="Low complexity" evidence="2">
    <location>
        <begin position="274"/>
        <end position="329"/>
    </location>
</feature>
<feature type="compositionally biased region" description="Pro residues" evidence="2">
    <location>
        <begin position="821"/>
        <end position="902"/>
    </location>
</feature>
<dbReference type="SMART" id="SM00498">
    <property type="entry name" value="FH2"/>
    <property type="match status" value="1"/>
</dbReference>
<dbReference type="EMBL" id="JAFCIX010000374">
    <property type="protein sequence ID" value="KAH6592725.1"/>
    <property type="molecule type" value="Genomic_DNA"/>
</dbReference>
<dbReference type="InterPro" id="IPR015425">
    <property type="entry name" value="FH2_Formin"/>
</dbReference>
<dbReference type="InterPro" id="IPR010473">
    <property type="entry name" value="GTPase-bd"/>
</dbReference>
<dbReference type="SUPFAM" id="SSF54427">
    <property type="entry name" value="NTF2-like"/>
    <property type="match status" value="1"/>
</dbReference>
<feature type="region of interest" description="Disordered" evidence="2">
    <location>
        <begin position="1"/>
        <end position="24"/>
    </location>
</feature>
<comment type="caution">
    <text evidence="6">The sequence shown here is derived from an EMBL/GenBank/DDBJ whole genome shotgun (WGS) entry which is preliminary data.</text>
</comment>
<dbReference type="InterPro" id="IPR051425">
    <property type="entry name" value="Formin_Homology"/>
</dbReference>
<dbReference type="Pfam" id="PF02181">
    <property type="entry name" value="FH2"/>
    <property type="match status" value="1"/>
</dbReference>
<dbReference type="InterPro" id="IPR032710">
    <property type="entry name" value="NTF2-like_dom_sf"/>
</dbReference>
<feature type="domain" description="GBD/FH3" evidence="4">
    <location>
        <begin position="343"/>
        <end position="703"/>
    </location>
</feature>
<dbReference type="InterPro" id="IPR014767">
    <property type="entry name" value="DAD_dom"/>
</dbReference>
<dbReference type="PANTHER" id="PTHR45725">
    <property type="entry name" value="FORMIN HOMOLOGY 2 FAMILY MEMBER"/>
    <property type="match status" value="1"/>
</dbReference>
<feature type="compositionally biased region" description="Basic and acidic residues" evidence="2">
    <location>
        <begin position="1409"/>
        <end position="1420"/>
    </location>
</feature>
<sequence>MNAPYNSTAALSDEGSSPTVKHPQHDVVVGGVLDSHDFVRGGRRFQKTRRDLAKEIHASLYCGNSEYQRAALNAHYSRDACFDNPLVSVIGVPAILAQFRIFTWLPHLHVAVSSVYETISSRPGRSTTTDAVVIDAWVTITIVPGFIKFPVRIISMVEFNEHDRICSHEDVWSARDMLATLPAGLGWVYDAVRTLNGALSSVWIEAVVGLDPSYAAMSAEVDADGDVTAAIAVPVVAGAAAPSATANPGNSHCTDNINPLADTDAHMNQALHASSSKTSGSPPRSVALHSPAPSDIDSVSSSASHRLPTTTPTSSSSSPLRHSSPATSSLSPIGSHISTSVDGGTPPVDEIKTMLELLMEDLNLTEDKKDVLRRLPDDRKWMMLLQHLGERYRTGPQEVLHEIQEIQKLKDGADRELLTNLVVSLRSRPIRWISGFIDHGGFAVLLDNLNELEMAKIHNEFEELYIKCLKSLMNNKIGLSAVLDTDEALNVIALSLRSPSPRTRALVLEIFGAVCLIPGGHSCVLHAMDALSDEANTRFRFEIVVYSLWQSCRAMTPLDKELQVASMSFINAVICGGPGVDLEFRMHMRSEFIQLGLLQLIEKIAHLENDLLQTQIDVFIRANETDELEWFDRIGHEPFNKDNIDELSKRIVETTKVSSSQAQYSSILNHISLLPANPIERLRYMMIIDKVIQQIVLQRDGEDPDPVAALANLDMRHLVGDMTSTEILKDQEEKYQKQLEKSKRLEKEITNLNRGEPIGDEMKMRIMNAQRQIKDMEIVMKEKLSTVAGGDALLEMFKEVVQSIANVKVEIVPAESSTGSAPPPPPPPPPPGSGFGGPPPPPPPPPGSGFGGPPPPPPPPPPGSGFGGPPPPPPPPGSGFGGPPPPPPPPGFGGPPPPPPPGMSNSAHPPAFGAYAASAGPKAKATNLSSKPLKSFNWTKLPPMKVKETIWANIDDEEIHKRLRGDVYSTFEDMFAAREIKSMDSASASKEDISVKEITFLDGKRSQNCNIMLKAVKLDPKLIKRAILTVDTDTLPRFVLAELLKFIPTDDEITALKQYTAADLPTLASAERFMFEISEIENYEPKLKAMHFKTCFGEYEDDAETLITGLQKASEDVMNSKKFTDLLKVILALGNYLNSGARGGAYGFKIGSLLKMMDTKSTVQGRKHTLLHYLTELVDQSFPNIQGFEKDLIHVEEGSKVTIAQIRQCLIMIRDNLKVLEDLLKIMEKENVKEKVKEKQVVERKKSNASMLSTASSATSEKLNVKLETIMATFHAKATKIYTNLDERFKIAEAGFEKAVNLYGEDPKNATPEEFFGTFSKFTLAFLAAKADNETAVAKERELKKREEAKKATEDRRRKKKEDVGGKSSMAEKDGGLDDLISAIRTGKAFGGGSDPNPAPAPRQRRAHPREGTRGADGSRDGSSTSDGHGLEGLQTQLQRNVMRETSNSHLRDKSFQNAEQGAVGRLRRQGSFKDRASLQQRDTGASAPGNPTLLAKQALNKDPIALLSKTPAKEASPSTPQKELKPVGIAKENSRDIMTRLESAVGAIKK</sequence>
<dbReference type="InterPro" id="IPR010472">
    <property type="entry name" value="FH3_dom"/>
</dbReference>
<dbReference type="Gene3D" id="1.25.10.10">
    <property type="entry name" value="Leucine-rich Repeat Variant"/>
    <property type="match status" value="1"/>
</dbReference>
<feature type="compositionally biased region" description="Basic and acidic residues" evidence="2">
    <location>
        <begin position="1339"/>
        <end position="1376"/>
    </location>
</feature>
<dbReference type="PANTHER" id="PTHR45725:SF1">
    <property type="entry name" value="DISHEVELLED ASSOCIATED ACTIVATOR OF MORPHOGENESIS, ISOFORM D"/>
    <property type="match status" value="1"/>
</dbReference>
<feature type="compositionally biased region" description="Low complexity" evidence="2">
    <location>
        <begin position="906"/>
        <end position="915"/>
    </location>
</feature>
<dbReference type="PROSITE" id="PS51232">
    <property type="entry name" value="GBD_FH3"/>
    <property type="match status" value="1"/>
</dbReference>
<dbReference type="PROSITE" id="PS51231">
    <property type="entry name" value="DAD"/>
    <property type="match status" value="1"/>
</dbReference>
<evidence type="ECO:0000313" key="7">
    <source>
        <dbReference type="Proteomes" id="UP001648503"/>
    </source>
</evidence>
<evidence type="ECO:0000313" key="6">
    <source>
        <dbReference type="EMBL" id="KAH6592725.1"/>
    </source>
</evidence>
<dbReference type="InterPro" id="IPR011989">
    <property type="entry name" value="ARM-like"/>
</dbReference>
<keyword evidence="1" id="KW-0175">Coiled coil</keyword>
<proteinExistence type="predicted"/>
<evidence type="ECO:0000259" key="3">
    <source>
        <dbReference type="PROSITE" id="PS51231"/>
    </source>
</evidence>
<feature type="compositionally biased region" description="Polar residues" evidence="2">
    <location>
        <begin position="1"/>
        <end position="19"/>
    </location>
</feature>
<gene>
    <name evidence="6" type="ORF">BASA50_007904</name>
</gene>
<dbReference type="InterPro" id="IPR014768">
    <property type="entry name" value="GBD/FH3_dom"/>
</dbReference>
<feature type="region of interest" description="Disordered" evidence="2">
    <location>
        <begin position="1339"/>
        <end position="1534"/>
    </location>
</feature>
<organism evidence="6 7">
    <name type="scientific">Batrachochytrium salamandrivorans</name>
    <dbReference type="NCBI Taxonomy" id="1357716"/>
    <lineage>
        <taxon>Eukaryota</taxon>
        <taxon>Fungi</taxon>
        <taxon>Fungi incertae sedis</taxon>
        <taxon>Chytridiomycota</taxon>
        <taxon>Chytridiomycota incertae sedis</taxon>
        <taxon>Chytridiomycetes</taxon>
        <taxon>Rhizophydiales</taxon>
        <taxon>Rhizophydiales incertae sedis</taxon>
        <taxon>Batrachochytrium</taxon>
    </lineage>
</organism>
<feature type="coiled-coil region" evidence="1">
    <location>
        <begin position="1210"/>
        <end position="1237"/>
    </location>
</feature>
<keyword evidence="7" id="KW-1185">Reference proteome</keyword>
<feature type="coiled-coil region" evidence="1">
    <location>
        <begin position="725"/>
        <end position="755"/>
    </location>
</feature>
<evidence type="ECO:0008006" key="8">
    <source>
        <dbReference type="Google" id="ProtNLM"/>
    </source>
</evidence>
<feature type="coiled-coil region" evidence="1">
    <location>
        <begin position="348"/>
        <end position="375"/>
    </location>
</feature>
<feature type="compositionally biased region" description="Polar residues" evidence="2">
    <location>
        <begin position="330"/>
        <end position="342"/>
    </location>
</feature>